<dbReference type="GO" id="GO:0004672">
    <property type="term" value="F:protein kinase activity"/>
    <property type="evidence" value="ECO:0007669"/>
    <property type="project" value="InterPro"/>
</dbReference>
<dbReference type="GO" id="GO:0005524">
    <property type="term" value="F:ATP binding"/>
    <property type="evidence" value="ECO:0007669"/>
    <property type="project" value="InterPro"/>
</dbReference>
<comment type="caution">
    <text evidence="3">The sequence shown here is derived from an EMBL/GenBank/DDBJ whole genome shotgun (WGS) entry which is preliminary data.</text>
</comment>
<dbReference type="Pfam" id="PF00069">
    <property type="entry name" value="Pkinase"/>
    <property type="match status" value="1"/>
</dbReference>
<dbReference type="OrthoDB" id="2111237at2"/>
<organism evidence="3 4">
    <name type="scientific">Halanaerobium saccharolyticum</name>
    <dbReference type="NCBI Taxonomy" id="43595"/>
    <lineage>
        <taxon>Bacteria</taxon>
        <taxon>Bacillati</taxon>
        <taxon>Bacillota</taxon>
        <taxon>Clostridia</taxon>
        <taxon>Halanaerobiales</taxon>
        <taxon>Halanaerobiaceae</taxon>
        <taxon>Halanaerobium</taxon>
    </lineage>
</organism>
<dbReference type="InterPro" id="IPR011009">
    <property type="entry name" value="Kinase-like_dom_sf"/>
</dbReference>
<feature type="transmembrane region" description="Helical" evidence="1">
    <location>
        <begin position="281"/>
        <end position="304"/>
    </location>
</feature>
<sequence>MSRETQKKKSLHKEKLFKDTVPRSRVQLDIVKRVRKAIDNMPAELPAKIISYQDVIREEGEYYLLYQGSENLEPLAEYLNKNPIDSKILLKELEESLALLQDIELVKEIFPKGINASNFWIDEENDIYLMPEAMLRSKRNYNEFELEIPTQEYFMPPEVVAGEDWQLESYIFNLASVFYYFLSGETIFSDRDHAKVLNKIQNEKILALQALLPQISDNLNQLFMEMLAKEQKERPDLDYLIEELKRTSKENKFEIQPFLERENLIDNKIIKKKRRNENIKLFFRHSWKVILFFAIIGGGFIWGLSSGSPATITPDNTAGEVVNYFYEAIATKNINLANEAADFDLGEMERMISETHVIEKMQQAYGGDPEQGGEVNEIYSLEKLEIEELSASEARHRFRASYEFNFRDREGSYSHQMLDELTVEKIEGIWRITAVEGSIKDMIAGEYPWRDE</sequence>
<keyword evidence="3" id="KW-0808">Transferase</keyword>
<protein>
    <submittedName>
        <fullName evidence="3">Protein kinase-like protein</fullName>
    </submittedName>
</protein>
<dbReference type="AlphaFoldDB" id="A0A2T5RQK8"/>
<keyword evidence="1" id="KW-1133">Transmembrane helix</keyword>
<dbReference type="Proteomes" id="UP000244089">
    <property type="component" value="Unassembled WGS sequence"/>
</dbReference>
<reference evidence="3 4" key="1">
    <citation type="submission" date="2018-04" db="EMBL/GenBank/DDBJ databases">
        <title>Subsurface microbial communities from deep shales in Ohio and West Virginia, USA.</title>
        <authorList>
            <person name="Wrighton K."/>
        </authorList>
    </citation>
    <scope>NUCLEOTIDE SEQUENCE [LARGE SCALE GENOMIC DNA]</scope>
    <source>
        <strain evidence="3 4">WC1</strain>
    </source>
</reference>
<proteinExistence type="predicted"/>
<keyword evidence="1" id="KW-0812">Transmembrane</keyword>
<evidence type="ECO:0000313" key="4">
    <source>
        <dbReference type="Proteomes" id="UP000244089"/>
    </source>
</evidence>
<dbReference type="InterPro" id="IPR000719">
    <property type="entry name" value="Prot_kinase_dom"/>
</dbReference>
<feature type="domain" description="Protein kinase" evidence="2">
    <location>
        <begin position="1"/>
        <end position="259"/>
    </location>
</feature>
<gene>
    <name evidence="3" type="ORF">C8C76_103119</name>
</gene>
<keyword evidence="1" id="KW-0472">Membrane</keyword>
<keyword evidence="3" id="KW-0418">Kinase</keyword>
<dbReference type="SUPFAM" id="SSF56112">
    <property type="entry name" value="Protein kinase-like (PK-like)"/>
    <property type="match status" value="1"/>
</dbReference>
<evidence type="ECO:0000259" key="2">
    <source>
        <dbReference type="PROSITE" id="PS50011"/>
    </source>
</evidence>
<name>A0A2T5RQK8_9FIRM</name>
<accession>A0A2T5RQK8</accession>
<dbReference type="RefSeq" id="WP_108138298.1">
    <property type="nucleotide sequence ID" value="NZ_QAXS01000003.1"/>
</dbReference>
<dbReference type="Gene3D" id="1.10.510.10">
    <property type="entry name" value="Transferase(Phosphotransferase) domain 1"/>
    <property type="match status" value="1"/>
</dbReference>
<evidence type="ECO:0000256" key="1">
    <source>
        <dbReference type="SAM" id="Phobius"/>
    </source>
</evidence>
<dbReference type="PROSITE" id="PS50011">
    <property type="entry name" value="PROTEIN_KINASE_DOM"/>
    <property type="match status" value="1"/>
</dbReference>
<dbReference type="EMBL" id="QAXS01000003">
    <property type="protein sequence ID" value="PTW02262.1"/>
    <property type="molecule type" value="Genomic_DNA"/>
</dbReference>
<evidence type="ECO:0000313" key="3">
    <source>
        <dbReference type="EMBL" id="PTW02262.1"/>
    </source>
</evidence>